<dbReference type="EMBL" id="JABEZY010023740">
    <property type="protein sequence ID" value="MBA0752939.1"/>
    <property type="molecule type" value="Genomic_DNA"/>
</dbReference>
<reference evidence="1 2" key="1">
    <citation type="journal article" date="2019" name="Genome Biol. Evol.">
        <title>Insights into the evolution of the New World diploid cottons (Gossypium, subgenus Houzingenia) based on genome sequencing.</title>
        <authorList>
            <person name="Grover C.E."/>
            <person name="Arick M.A. 2nd"/>
            <person name="Thrash A."/>
            <person name="Conover J.L."/>
            <person name="Sanders W.S."/>
            <person name="Peterson D.G."/>
            <person name="Frelichowski J.E."/>
            <person name="Scheffler J.A."/>
            <person name="Scheffler B.E."/>
            <person name="Wendel J.F."/>
        </authorList>
    </citation>
    <scope>NUCLEOTIDE SEQUENCE [LARGE SCALE GENOMIC DNA]</scope>
    <source>
        <strain evidence="1">5</strain>
        <tissue evidence="1">Leaf</tissue>
    </source>
</reference>
<proteinExistence type="predicted"/>
<sequence>MFPIVWAMVEVECTDSEWEELCATLEKKDKDAYDNLMRKTPKIWT</sequence>
<keyword evidence="2" id="KW-1185">Reference proteome</keyword>
<dbReference type="Proteomes" id="UP000593579">
    <property type="component" value="Unassembled WGS sequence"/>
</dbReference>
<evidence type="ECO:0000313" key="2">
    <source>
        <dbReference type="Proteomes" id="UP000593579"/>
    </source>
</evidence>
<name>A0A7J9CWP0_GOSGO</name>
<organism evidence="1 2">
    <name type="scientific">Gossypium gossypioides</name>
    <name type="common">Mexican cotton</name>
    <name type="synonym">Selera gossypioides</name>
    <dbReference type="NCBI Taxonomy" id="34282"/>
    <lineage>
        <taxon>Eukaryota</taxon>
        <taxon>Viridiplantae</taxon>
        <taxon>Streptophyta</taxon>
        <taxon>Embryophyta</taxon>
        <taxon>Tracheophyta</taxon>
        <taxon>Spermatophyta</taxon>
        <taxon>Magnoliopsida</taxon>
        <taxon>eudicotyledons</taxon>
        <taxon>Gunneridae</taxon>
        <taxon>Pentapetalae</taxon>
        <taxon>rosids</taxon>
        <taxon>malvids</taxon>
        <taxon>Malvales</taxon>
        <taxon>Malvaceae</taxon>
        <taxon>Malvoideae</taxon>
        <taxon>Gossypium</taxon>
    </lineage>
</organism>
<dbReference type="AlphaFoldDB" id="A0A7J9CWP0"/>
<evidence type="ECO:0000313" key="1">
    <source>
        <dbReference type="EMBL" id="MBA0752939.1"/>
    </source>
</evidence>
<accession>A0A7J9CWP0</accession>
<protein>
    <submittedName>
        <fullName evidence="1">Uncharacterized protein</fullName>
    </submittedName>
</protein>
<comment type="caution">
    <text evidence="1">The sequence shown here is derived from an EMBL/GenBank/DDBJ whole genome shotgun (WGS) entry which is preliminary data.</text>
</comment>
<gene>
    <name evidence="1" type="ORF">Gogos_022123</name>
</gene>